<evidence type="ECO:0008006" key="3">
    <source>
        <dbReference type="Google" id="ProtNLM"/>
    </source>
</evidence>
<proteinExistence type="predicted"/>
<comment type="caution">
    <text evidence="1">The sequence shown here is derived from an EMBL/GenBank/DDBJ whole genome shotgun (WGS) entry which is preliminary data.</text>
</comment>
<dbReference type="EMBL" id="WNKC01000001">
    <property type="protein sequence ID" value="MVF02566.1"/>
    <property type="molecule type" value="Genomic_DNA"/>
</dbReference>
<dbReference type="Gene3D" id="3.40.50.10190">
    <property type="entry name" value="BRCT domain"/>
    <property type="match status" value="1"/>
</dbReference>
<dbReference type="AlphaFoldDB" id="A0ABD6HPQ1"/>
<dbReference type="SUPFAM" id="SSF52113">
    <property type="entry name" value="BRCT domain"/>
    <property type="match status" value="1"/>
</dbReference>
<organism evidence="1 2">
    <name type="scientific">Serratia marcescens</name>
    <dbReference type="NCBI Taxonomy" id="615"/>
    <lineage>
        <taxon>Bacteria</taxon>
        <taxon>Pseudomonadati</taxon>
        <taxon>Pseudomonadota</taxon>
        <taxon>Gammaproteobacteria</taxon>
        <taxon>Enterobacterales</taxon>
        <taxon>Yersiniaceae</taxon>
        <taxon>Serratia</taxon>
    </lineage>
</organism>
<reference evidence="1 2" key="1">
    <citation type="submission" date="2019-11" db="EMBL/GenBank/DDBJ databases">
        <title>Whole genome sequence of a plant growth promoting strain Serratia marcescens BTL07 isolated from the rhizoplane of Chili (Capsicum annuum).</title>
        <authorList>
            <person name="Dutta S."/>
            <person name="Khatun A."/>
            <person name="Gupta D.R."/>
            <person name="Surovy M.Z."/>
            <person name="Rahman M.M."/>
            <person name="Mahmud N.U."/>
            <person name="Emes R."/>
            <person name="Warry A."/>
            <person name="West H."/>
            <person name="Clarke M.L."/>
            <person name="Islam M.T."/>
        </authorList>
    </citation>
    <scope>NUCLEOTIDE SEQUENCE [LARGE SCALE GENOMIC DNA]</scope>
    <source>
        <strain evidence="1 2">BTL07</strain>
    </source>
</reference>
<accession>A0ABD6HPQ1</accession>
<gene>
    <name evidence="1" type="ORF">GMA22_04725</name>
</gene>
<protein>
    <recommendedName>
        <fullName evidence="3">BRCT domain-containing protein</fullName>
    </recommendedName>
</protein>
<name>A0ABD6HPQ1_SERMA</name>
<evidence type="ECO:0000313" key="1">
    <source>
        <dbReference type="EMBL" id="MVF02566.1"/>
    </source>
</evidence>
<dbReference type="Proteomes" id="UP000443014">
    <property type="component" value="Unassembled WGS sequence"/>
</dbReference>
<dbReference type="RefSeq" id="WP_156865483.1">
    <property type="nucleotide sequence ID" value="NZ_WNKC01000001.1"/>
</dbReference>
<sequence length="404" mass="45559">MFDLRKVNNREAFFLYSNVDGKKSTHAVVNLVDKDDYIQGYSVTSRGYRTFRKDRVMKMFSDQVELDHFTLNEMPVETTDSLPLKVPRSRLSVNNGLEICFTGFNKDEKDELTNIAQSRNLAVRAGVTAKLSFLCCGPNAGWRKIESANAKGALILSASQFRDFIETGEIPYESPEIDEKAAKADEKHESDIEKLQSVMNNAASTFSTIRSFQRSNVLIAQFEDGYAVGWKFAVKAVFREALDIKLTTSVFDGHKYETWTQGNKYAFHRGDAFYSDKLGYSDWAEFLKLKHAAILKVKFECYAGYETIATLDGKFSGVFVPDNAILNTASLTDLPILIESQSYDAGTLTIDVLRPNADRTKVEVKETINLNQDEFISLLQTGYYWKKEKGSAPVKVDILNNDCP</sequence>
<dbReference type="InterPro" id="IPR036420">
    <property type="entry name" value="BRCT_dom_sf"/>
</dbReference>
<evidence type="ECO:0000313" key="2">
    <source>
        <dbReference type="Proteomes" id="UP000443014"/>
    </source>
</evidence>